<keyword evidence="3" id="KW-1185">Reference proteome</keyword>
<dbReference type="SUPFAM" id="SSF51735">
    <property type="entry name" value="NAD(P)-binding Rossmann-fold domains"/>
    <property type="match status" value="1"/>
</dbReference>
<dbReference type="InterPro" id="IPR036291">
    <property type="entry name" value="NAD(P)-bd_dom_sf"/>
</dbReference>
<gene>
    <name evidence="2" type="ORF">C8A00DRAFT_44390</name>
</gene>
<dbReference type="InterPro" id="IPR002347">
    <property type="entry name" value="SDR_fam"/>
</dbReference>
<dbReference type="PANTHER" id="PTHR43157:SF31">
    <property type="entry name" value="PHOSPHATIDYLINOSITOL-GLYCAN BIOSYNTHESIS CLASS F PROTEIN"/>
    <property type="match status" value="1"/>
</dbReference>
<accession>A0AAN6VLK9</accession>
<keyword evidence="1" id="KW-0560">Oxidoreductase</keyword>
<dbReference type="PANTHER" id="PTHR43157">
    <property type="entry name" value="PHOSPHATIDYLINOSITOL-GLYCAN BIOSYNTHESIS CLASS F PROTEIN-RELATED"/>
    <property type="match status" value="1"/>
</dbReference>
<protein>
    <submittedName>
        <fullName evidence="2">Uncharacterized protein</fullName>
    </submittedName>
</protein>
<evidence type="ECO:0000313" key="2">
    <source>
        <dbReference type="EMBL" id="KAK4152580.1"/>
    </source>
</evidence>
<dbReference type="Proteomes" id="UP001302745">
    <property type="component" value="Unassembled WGS sequence"/>
</dbReference>
<dbReference type="Gene3D" id="3.40.50.720">
    <property type="entry name" value="NAD(P)-binding Rossmann-like Domain"/>
    <property type="match status" value="1"/>
</dbReference>
<dbReference type="GO" id="GO:0016491">
    <property type="term" value="F:oxidoreductase activity"/>
    <property type="evidence" value="ECO:0007669"/>
    <property type="project" value="UniProtKB-KW"/>
</dbReference>
<comment type="caution">
    <text evidence="2">The sequence shown here is derived from an EMBL/GenBank/DDBJ whole genome shotgun (WGS) entry which is preliminary data.</text>
</comment>
<organism evidence="2 3">
    <name type="scientific">Chaetomidium leptoderma</name>
    <dbReference type="NCBI Taxonomy" id="669021"/>
    <lineage>
        <taxon>Eukaryota</taxon>
        <taxon>Fungi</taxon>
        <taxon>Dikarya</taxon>
        <taxon>Ascomycota</taxon>
        <taxon>Pezizomycotina</taxon>
        <taxon>Sordariomycetes</taxon>
        <taxon>Sordariomycetidae</taxon>
        <taxon>Sordariales</taxon>
        <taxon>Chaetomiaceae</taxon>
        <taxon>Chaetomidium</taxon>
    </lineage>
</organism>
<evidence type="ECO:0000313" key="3">
    <source>
        <dbReference type="Proteomes" id="UP001302745"/>
    </source>
</evidence>
<name>A0AAN6VLK9_9PEZI</name>
<dbReference type="Pfam" id="PF00106">
    <property type="entry name" value="adh_short"/>
    <property type="match status" value="1"/>
</dbReference>
<reference evidence="2" key="2">
    <citation type="submission" date="2023-05" db="EMBL/GenBank/DDBJ databases">
        <authorList>
            <consortium name="Lawrence Berkeley National Laboratory"/>
            <person name="Steindorff A."/>
            <person name="Hensen N."/>
            <person name="Bonometti L."/>
            <person name="Westerberg I."/>
            <person name="Brannstrom I.O."/>
            <person name="Guillou S."/>
            <person name="Cros-Aarteil S."/>
            <person name="Calhoun S."/>
            <person name="Haridas S."/>
            <person name="Kuo A."/>
            <person name="Mondo S."/>
            <person name="Pangilinan J."/>
            <person name="Riley R."/>
            <person name="Labutti K."/>
            <person name="Andreopoulos B."/>
            <person name="Lipzen A."/>
            <person name="Chen C."/>
            <person name="Yanf M."/>
            <person name="Daum C."/>
            <person name="Ng V."/>
            <person name="Clum A."/>
            <person name="Ohm R."/>
            <person name="Martin F."/>
            <person name="Silar P."/>
            <person name="Natvig D."/>
            <person name="Lalanne C."/>
            <person name="Gautier V."/>
            <person name="Ament-Velasquez S.L."/>
            <person name="Kruys A."/>
            <person name="Hutchinson M.I."/>
            <person name="Powell A.J."/>
            <person name="Barry K."/>
            <person name="Miller A.N."/>
            <person name="Grigoriev I.V."/>
            <person name="Debuchy R."/>
            <person name="Gladieux P."/>
            <person name="Thoren M.H."/>
            <person name="Johannesson H."/>
        </authorList>
    </citation>
    <scope>NUCLEOTIDE SEQUENCE</scope>
    <source>
        <strain evidence="2">CBS 538.74</strain>
    </source>
</reference>
<reference evidence="2" key="1">
    <citation type="journal article" date="2023" name="Mol. Phylogenet. Evol.">
        <title>Genome-scale phylogeny and comparative genomics of the fungal order Sordariales.</title>
        <authorList>
            <person name="Hensen N."/>
            <person name="Bonometti L."/>
            <person name="Westerberg I."/>
            <person name="Brannstrom I.O."/>
            <person name="Guillou S."/>
            <person name="Cros-Aarteil S."/>
            <person name="Calhoun S."/>
            <person name="Haridas S."/>
            <person name="Kuo A."/>
            <person name="Mondo S."/>
            <person name="Pangilinan J."/>
            <person name="Riley R."/>
            <person name="LaButti K."/>
            <person name="Andreopoulos B."/>
            <person name="Lipzen A."/>
            <person name="Chen C."/>
            <person name="Yan M."/>
            <person name="Daum C."/>
            <person name="Ng V."/>
            <person name="Clum A."/>
            <person name="Steindorff A."/>
            <person name="Ohm R.A."/>
            <person name="Martin F."/>
            <person name="Silar P."/>
            <person name="Natvig D.O."/>
            <person name="Lalanne C."/>
            <person name="Gautier V."/>
            <person name="Ament-Velasquez S.L."/>
            <person name="Kruys A."/>
            <person name="Hutchinson M.I."/>
            <person name="Powell A.J."/>
            <person name="Barry K."/>
            <person name="Miller A.N."/>
            <person name="Grigoriev I.V."/>
            <person name="Debuchy R."/>
            <person name="Gladieux P."/>
            <person name="Hiltunen Thoren M."/>
            <person name="Johannesson H."/>
        </authorList>
    </citation>
    <scope>NUCLEOTIDE SEQUENCE</scope>
    <source>
        <strain evidence="2">CBS 538.74</strain>
    </source>
</reference>
<sequence>MPVLSALHGASSTVLSNLFVKLPAPHANPELSRQIIIVTGSNTGLGLETGRHLLRLGLGKLIMAVRNLDKGQQAKQDLLASTGRDEASVEVWLLDMDSYDSVKTFASRVSELPRVDGVLANAGIMTSKYSFSEGHEKTLNVNVISTFLLCLLLMPKMRESWRQTGWPCRFVIPNSALHYLAPLGELDSSPVADIIARLDDPDKADMAGRYPLSKLLVLYAVRELAGRCKASSKGLFIVNTPNPSYCISNLTRETKDGLGLRMAEKLLARTTEEGSRTLYHGLFAGEESNGQYLTNCHVQDPACHVTGQWGQQVQKIFFDELLSIVEKIQPGLSSNI</sequence>
<evidence type="ECO:0000256" key="1">
    <source>
        <dbReference type="ARBA" id="ARBA00023002"/>
    </source>
</evidence>
<proteinExistence type="predicted"/>
<dbReference type="AlphaFoldDB" id="A0AAN6VLK9"/>
<dbReference type="EMBL" id="MU856969">
    <property type="protein sequence ID" value="KAK4152580.1"/>
    <property type="molecule type" value="Genomic_DNA"/>
</dbReference>